<dbReference type="Proteomes" id="UP000184386">
    <property type="component" value="Unassembled WGS sequence"/>
</dbReference>
<dbReference type="SUPFAM" id="SSF74650">
    <property type="entry name" value="Galactose mutarotase-like"/>
    <property type="match status" value="1"/>
</dbReference>
<evidence type="ECO:0000256" key="5">
    <source>
        <dbReference type="SAM" id="Coils"/>
    </source>
</evidence>
<gene>
    <name evidence="7" type="ORF">SAMN02745136_03169</name>
</gene>
<dbReference type="InterPro" id="IPR015341">
    <property type="entry name" value="Glyco_hydro_38_cen"/>
</dbReference>
<dbReference type="InterPro" id="IPR041147">
    <property type="entry name" value="GH38_C"/>
</dbReference>
<keyword evidence="8" id="KW-1185">Reference proteome</keyword>
<evidence type="ECO:0000313" key="8">
    <source>
        <dbReference type="Proteomes" id="UP000184386"/>
    </source>
</evidence>
<dbReference type="Pfam" id="PF17677">
    <property type="entry name" value="Glyco_hydro38C2"/>
    <property type="match status" value="1"/>
</dbReference>
<evidence type="ECO:0000259" key="6">
    <source>
        <dbReference type="SMART" id="SM00872"/>
    </source>
</evidence>
<protein>
    <submittedName>
        <fullName evidence="7">Alpha-mannosidase</fullName>
    </submittedName>
</protein>
<dbReference type="CDD" id="cd10789">
    <property type="entry name" value="GH38N_AMII_ER_cytosolic"/>
    <property type="match status" value="1"/>
</dbReference>
<dbReference type="OrthoDB" id="9772207at2"/>
<keyword evidence="2" id="KW-0479">Metal-binding</keyword>
<dbReference type="Pfam" id="PF07748">
    <property type="entry name" value="Glyco_hydro_38C"/>
    <property type="match status" value="1"/>
</dbReference>
<dbReference type="GO" id="GO:0009313">
    <property type="term" value="P:oligosaccharide catabolic process"/>
    <property type="evidence" value="ECO:0007669"/>
    <property type="project" value="TreeGrafter"/>
</dbReference>
<dbReference type="Pfam" id="PF09261">
    <property type="entry name" value="Alpha-mann_mid"/>
    <property type="match status" value="1"/>
</dbReference>
<dbReference type="InterPro" id="IPR011013">
    <property type="entry name" value="Gal_mutarotase_sf_dom"/>
</dbReference>
<dbReference type="SUPFAM" id="SSF88688">
    <property type="entry name" value="Families 57/38 glycoside transferase middle domain"/>
    <property type="match status" value="1"/>
</dbReference>
<dbReference type="Pfam" id="PF01074">
    <property type="entry name" value="Glyco_hydro_38N"/>
    <property type="match status" value="1"/>
</dbReference>
<dbReference type="Pfam" id="PF22907">
    <property type="entry name" value="Ams1-like_1st"/>
    <property type="match status" value="1"/>
</dbReference>
<feature type="domain" description="Glycoside hydrolase family 38 central" evidence="6">
    <location>
        <begin position="518"/>
        <end position="607"/>
    </location>
</feature>
<dbReference type="STRING" id="1121322.SAMN02745136_03169"/>
<dbReference type="SMART" id="SM00872">
    <property type="entry name" value="Alpha-mann_mid"/>
    <property type="match status" value="1"/>
</dbReference>
<dbReference type="RefSeq" id="WP_073277657.1">
    <property type="nucleotide sequence ID" value="NZ_FRAC01000016.1"/>
</dbReference>
<name>A0A1M6USW0_9FIRM</name>
<dbReference type="InterPro" id="IPR011682">
    <property type="entry name" value="Glyco_hydro_38_C"/>
</dbReference>
<dbReference type="InterPro" id="IPR054723">
    <property type="entry name" value="Ams1-like_N"/>
</dbReference>
<keyword evidence="5" id="KW-0175">Coiled coil</keyword>
<dbReference type="AlphaFoldDB" id="A0A1M6USW0"/>
<dbReference type="InterPro" id="IPR028995">
    <property type="entry name" value="Glyco_hydro_57/38_cen_sf"/>
</dbReference>
<feature type="coiled-coil region" evidence="5">
    <location>
        <begin position="597"/>
        <end position="624"/>
    </location>
</feature>
<dbReference type="PANTHER" id="PTHR46017">
    <property type="entry name" value="ALPHA-MANNOSIDASE 2C1"/>
    <property type="match status" value="1"/>
</dbReference>
<reference evidence="7 8" key="1">
    <citation type="submission" date="2016-11" db="EMBL/GenBank/DDBJ databases">
        <authorList>
            <person name="Jaros S."/>
            <person name="Januszkiewicz K."/>
            <person name="Wedrychowicz H."/>
        </authorList>
    </citation>
    <scope>NUCLEOTIDE SEQUENCE [LARGE SCALE GENOMIC DNA]</scope>
    <source>
        <strain evidence="7 8">DSM 15929</strain>
    </source>
</reference>
<evidence type="ECO:0000256" key="2">
    <source>
        <dbReference type="ARBA" id="ARBA00022723"/>
    </source>
</evidence>
<dbReference type="Gene3D" id="2.60.40.2220">
    <property type="match status" value="1"/>
</dbReference>
<evidence type="ECO:0000256" key="3">
    <source>
        <dbReference type="ARBA" id="ARBA00022801"/>
    </source>
</evidence>
<evidence type="ECO:0000256" key="1">
    <source>
        <dbReference type="ARBA" id="ARBA00009792"/>
    </source>
</evidence>
<organism evidence="7 8">
    <name type="scientific">Anaerocolumna jejuensis DSM 15929</name>
    <dbReference type="NCBI Taxonomy" id="1121322"/>
    <lineage>
        <taxon>Bacteria</taxon>
        <taxon>Bacillati</taxon>
        <taxon>Bacillota</taxon>
        <taxon>Clostridia</taxon>
        <taxon>Lachnospirales</taxon>
        <taxon>Lachnospiraceae</taxon>
        <taxon>Anaerocolumna</taxon>
    </lineage>
</organism>
<dbReference type="InterPro" id="IPR011330">
    <property type="entry name" value="Glyco_hydro/deAcase_b/a-brl"/>
</dbReference>
<comment type="similarity">
    <text evidence="1">Belongs to the glycosyl hydrolase 38 family.</text>
</comment>
<accession>A0A1M6USW0</accession>
<dbReference type="InterPro" id="IPR000602">
    <property type="entry name" value="Glyco_hydro_38_N"/>
</dbReference>
<dbReference type="Gene3D" id="2.70.98.30">
    <property type="entry name" value="Golgi alpha-mannosidase II, domain 4"/>
    <property type="match status" value="1"/>
</dbReference>
<dbReference type="FunFam" id="1.20.1270.50:FF:000004">
    <property type="entry name" value="alpha-mannosidase 2C1 isoform X1"/>
    <property type="match status" value="1"/>
</dbReference>
<proteinExistence type="inferred from homology"/>
<evidence type="ECO:0000313" key="7">
    <source>
        <dbReference type="EMBL" id="SHK72289.1"/>
    </source>
</evidence>
<dbReference type="PANTHER" id="PTHR46017:SF1">
    <property type="entry name" value="ALPHA-MANNOSIDASE 2C1"/>
    <property type="match status" value="1"/>
</dbReference>
<dbReference type="SUPFAM" id="SSF88713">
    <property type="entry name" value="Glycoside hydrolase/deacetylase"/>
    <property type="match status" value="1"/>
</dbReference>
<keyword evidence="3" id="KW-0378">Hydrolase</keyword>
<keyword evidence="4" id="KW-0326">Glycosidase</keyword>
<dbReference type="InterPro" id="IPR027291">
    <property type="entry name" value="Glyco_hydro_38_N_sf"/>
</dbReference>
<dbReference type="Gene3D" id="3.20.110.10">
    <property type="entry name" value="Glycoside hydrolase 38, N terminal domain"/>
    <property type="match status" value="1"/>
</dbReference>
<sequence length="1061" mass="120433">MPYYLQNMKDRLPEVQKRIKESIYEKKALLDMTVWITPEPVPFPNRTTGKEKKVTVGESWGGLFECGWFHFTGTVPEGFENPGEKGEDTLNFETSDTEPVLLIDINGELCVVNEEGKPVRGLTNVSSEYDYNLGRPGKTVYRFDRALKAGETIDLWADAGCNDLFGKYQDSGIIRDAHLAVCNRELEQLYYDVEVLYELMLNLSEESARYHSLLHSLNRAANELHLYNNEEARRARGILGKELEKKGGDASLKVSAVGHAHIDLAWLWPIRETIRKGARTFSTVLRNMERYPDYVFGASQAQLYQWVKEYYPALYEEVKERIKEGRWEVQGAMWVEADTNISGGEALIRQVLLGKRYFQEEFGQDIRNLWLPDVFGYTAALPQILKKSGVDYFMTIKLSWSKFNRHPHHTFWWEGLDGSRILAHMPPEGTYNSSAAPRAVKKSEQEFLDKGVGEECLLLFGIGDGGGGPGEEHLERLKREKDLNGLVPISQGPAQGFFDRISREASLYKTWKGELYLEYHQGTYTSQGRNKRYNRKMELALRELEIASVWNIVKAGSKENSSLKAGEALYPAAFLDKIWKETLLYQFHDILPGSSISRVYNESLERYKEMLEEVEAAVKERYQALETGKIPESEGLTATLEEEGFVRIFNPLSWEREEWVQIGDNWTKVKVPSMGYRVFPVPEGKGSSEAAPDSLAGTAAGNHSAEDAFAKLPDGVKTLENDIFTVVFSDDGFIQSIYDKEENRQVIPEGEKANKLVLYEDKGDAWDFPIYYDEVPGEALILTDSKVYREGPQLVRLNHFSTPSGKSKLEQKVVLRDGSRRIDFISTAHWEESEKMLRTSFPVNVSAQEATCEIQFGNIKRPTHSNTSWDMAKYEVCAHKWVDISQGDYGTALLNDCKYGHKVRDNVLDLNLLRSTAYPDINADRGSHEFTYSLYPHKGDYIEGGVVRAGYELNVPLTILPADHSITPESESLVIVDVKNVIVESVKKCEDSDDLILRLYECHGRGARAKVQLGFKVRDIVLADLMENEISQKGLTKDAGEKDSCTLEFKPFEIQTLKVSL</sequence>
<dbReference type="FunFam" id="3.20.110.10:FF:000002">
    <property type="entry name" value="alpha-mannosidase 2C1 isoform X1"/>
    <property type="match status" value="1"/>
</dbReference>
<dbReference type="EMBL" id="FRAC01000016">
    <property type="protein sequence ID" value="SHK72289.1"/>
    <property type="molecule type" value="Genomic_DNA"/>
</dbReference>
<evidence type="ECO:0000256" key="4">
    <source>
        <dbReference type="ARBA" id="ARBA00023295"/>
    </source>
</evidence>
<dbReference type="GO" id="GO:0004559">
    <property type="term" value="F:alpha-mannosidase activity"/>
    <property type="evidence" value="ECO:0007669"/>
    <property type="project" value="InterPro"/>
</dbReference>
<dbReference type="GO" id="GO:0046872">
    <property type="term" value="F:metal ion binding"/>
    <property type="evidence" value="ECO:0007669"/>
    <property type="project" value="UniProtKB-KW"/>
</dbReference>
<dbReference type="Gene3D" id="1.20.1270.50">
    <property type="entry name" value="Glycoside hydrolase family 38, central domain"/>
    <property type="match status" value="1"/>
</dbReference>
<dbReference type="GO" id="GO:0006013">
    <property type="term" value="P:mannose metabolic process"/>
    <property type="evidence" value="ECO:0007669"/>
    <property type="project" value="InterPro"/>
</dbReference>
<dbReference type="GO" id="GO:0030246">
    <property type="term" value="F:carbohydrate binding"/>
    <property type="evidence" value="ECO:0007669"/>
    <property type="project" value="InterPro"/>
</dbReference>
<dbReference type="InterPro" id="IPR037094">
    <property type="entry name" value="Glyco_hydro_38_cen_sf"/>
</dbReference>